<evidence type="ECO:0000313" key="2">
    <source>
        <dbReference type="Proteomes" id="UP000193944"/>
    </source>
</evidence>
<gene>
    <name evidence="1" type="ORF">BCR32DRAFT_275758</name>
</gene>
<comment type="caution">
    <text evidence="1">The sequence shown here is derived from an EMBL/GenBank/DDBJ whole genome shotgun (WGS) entry which is preliminary data.</text>
</comment>
<dbReference type="Proteomes" id="UP000193944">
    <property type="component" value="Unassembled WGS sequence"/>
</dbReference>
<reference evidence="1 2" key="1">
    <citation type="submission" date="2016-08" db="EMBL/GenBank/DDBJ databases">
        <title>A Parts List for Fungal Cellulosomes Revealed by Comparative Genomics.</title>
        <authorList>
            <consortium name="DOE Joint Genome Institute"/>
            <person name="Haitjema C.H."/>
            <person name="Gilmore S.P."/>
            <person name="Henske J.K."/>
            <person name="Solomon K.V."/>
            <person name="De Groot R."/>
            <person name="Kuo A."/>
            <person name="Mondo S.J."/>
            <person name="Salamov A.A."/>
            <person name="Labutti K."/>
            <person name="Zhao Z."/>
            <person name="Chiniquy J."/>
            <person name="Barry K."/>
            <person name="Brewer H.M."/>
            <person name="Purvine S.O."/>
            <person name="Wright A.T."/>
            <person name="Boxma B."/>
            <person name="Van Alen T."/>
            <person name="Hackstein J.H."/>
            <person name="Baker S.E."/>
            <person name="Grigoriev I.V."/>
            <person name="O'Malley M.A."/>
        </authorList>
    </citation>
    <scope>NUCLEOTIDE SEQUENCE [LARGE SCALE GENOMIC DNA]</scope>
    <source>
        <strain evidence="1 2">S4</strain>
    </source>
</reference>
<protein>
    <submittedName>
        <fullName evidence="1">Uncharacterized protein</fullName>
    </submittedName>
</protein>
<evidence type="ECO:0000313" key="1">
    <source>
        <dbReference type="EMBL" id="ORX86084.1"/>
    </source>
</evidence>
<name>A0A1Y1XL70_9FUNG</name>
<accession>A0A1Y1XL70</accession>
<dbReference type="EMBL" id="MCFG01000026">
    <property type="protein sequence ID" value="ORX86084.1"/>
    <property type="molecule type" value="Genomic_DNA"/>
</dbReference>
<organism evidence="1 2">
    <name type="scientific">Anaeromyces robustus</name>
    <dbReference type="NCBI Taxonomy" id="1754192"/>
    <lineage>
        <taxon>Eukaryota</taxon>
        <taxon>Fungi</taxon>
        <taxon>Fungi incertae sedis</taxon>
        <taxon>Chytridiomycota</taxon>
        <taxon>Chytridiomycota incertae sedis</taxon>
        <taxon>Neocallimastigomycetes</taxon>
        <taxon>Neocallimastigales</taxon>
        <taxon>Neocallimastigaceae</taxon>
        <taxon>Anaeromyces</taxon>
    </lineage>
</organism>
<keyword evidence="2" id="KW-1185">Reference proteome</keyword>
<dbReference type="AlphaFoldDB" id="A0A1Y1XL70"/>
<sequence length="157" mass="18438">MENQTKTLTFNRLPILGSSKVTFDEWKFSFNHWCETFKVIDESEKINYLFAITDKTARTIVYNSLNKSNPDNYETIIKNIGKYYKKTSAKNSRILELSSITIRKDESITEFDLRFSDILNQVSKTITLGDIVVTSYYVKAFRNWTKIYESLMKNQLP</sequence>
<reference evidence="1 2" key="2">
    <citation type="submission" date="2016-08" db="EMBL/GenBank/DDBJ databases">
        <title>Pervasive Adenine N6-methylation of Active Genes in Fungi.</title>
        <authorList>
            <consortium name="DOE Joint Genome Institute"/>
            <person name="Mondo S.J."/>
            <person name="Dannebaum R.O."/>
            <person name="Kuo R.C."/>
            <person name="Labutti K."/>
            <person name="Haridas S."/>
            <person name="Kuo A."/>
            <person name="Salamov A."/>
            <person name="Ahrendt S.R."/>
            <person name="Lipzen A."/>
            <person name="Sullivan W."/>
            <person name="Andreopoulos W.B."/>
            <person name="Clum A."/>
            <person name="Lindquist E."/>
            <person name="Daum C."/>
            <person name="Ramamoorthy G.K."/>
            <person name="Gryganskyi A."/>
            <person name="Culley D."/>
            <person name="Magnuson J.K."/>
            <person name="James T.Y."/>
            <person name="O'Malley M.A."/>
            <person name="Stajich J.E."/>
            <person name="Spatafora J.W."/>
            <person name="Visel A."/>
            <person name="Grigoriev I.V."/>
        </authorList>
    </citation>
    <scope>NUCLEOTIDE SEQUENCE [LARGE SCALE GENOMIC DNA]</scope>
    <source>
        <strain evidence="1 2">S4</strain>
    </source>
</reference>
<proteinExistence type="predicted"/>
<dbReference type="OrthoDB" id="10410195at2759"/>